<accession>S8CPM0</accession>
<feature type="non-terminal residue" evidence="7">
    <location>
        <position position="139"/>
    </location>
</feature>
<keyword evidence="5 6" id="KW-0961">Cell wall biogenesis/degradation</keyword>
<comment type="function">
    <text evidence="1 6">Hydrolyzes acetyl esters in homogalacturonan regions of pectin. In type I primary cell wall, galacturonic acid residues of pectin can be acetylated at the O-2 and O-3 positions. Decreasing the degree of acetylation of pectin gels in vitro alters their physical properties.</text>
</comment>
<comment type="caution">
    <text evidence="7">The sequence shown here is derived from an EMBL/GenBank/DDBJ whole genome shotgun (WGS) entry which is preliminary data.</text>
</comment>
<keyword evidence="6" id="KW-0378">Hydrolase</keyword>
<evidence type="ECO:0000256" key="3">
    <source>
        <dbReference type="ARBA" id="ARBA00005784"/>
    </source>
</evidence>
<evidence type="ECO:0000256" key="5">
    <source>
        <dbReference type="ARBA" id="ARBA00023316"/>
    </source>
</evidence>
<keyword evidence="8" id="KW-1185">Reference proteome</keyword>
<comment type="similarity">
    <text evidence="3 6">Belongs to the pectinacetylesterase family.</text>
</comment>
<evidence type="ECO:0000313" key="7">
    <source>
        <dbReference type="EMBL" id="EPS68695.1"/>
    </source>
</evidence>
<dbReference type="EMBL" id="AUSU01002485">
    <property type="protein sequence ID" value="EPS68695.1"/>
    <property type="molecule type" value="Genomic_DNA"/>
</dbReference>
<dbReference type="PANTHER" id="PTHR21562:SF65">
    <property type="entry name" value="PECTIN ACETYLESTERASE"/>
    <property type="match status" value="1"/>
</dbReference>
<dbReference type="Proteomes" id="UP000015453">
    <property type="component" value="Unassembled WGS sequence"/>
</dbReference>
<organism evidence="7 8">
    <name type="scientific">Genlisea aurea</name>
    <dbReference type="NCBI Taxonomy" id="192259"/>
    <lineage>
        <taxon>Eukaryota</taxon>
        <taxon>Viridiplantae</taxon>
        <taxon>Streptophyta</taxon>
        <taxon>Embryophyta</taxon>
        <taxon>Tracheophyta</taxon>
        <taxon>Spermatophyta</taxon>
        <taxon>Magnoliopsida</taxon>
        <taxon>eudicotyledons</taxon>
        <taxon>Gunneridae</taxon>
        <taxon>Pentapetalae</taxon>
        <taxon>asterids</taxon>
        <taxon>lamiids</taxon>
        <taxon>Lamiales</taxon>
        <taxon>Lentibulariaceae</taxon>
        <taxon>Genlisea</taxon>
    </lineage>
</organism>
<dbReference type="PANTHER" id="PTHR21562">
    <property type="entry name" value="NOTUM-RELATED"/>
    <property type="match status" value="1"/>
</dbReference>
<gene>
    <name evidence="7" type="ORF">M569_06074</name>
</gene>
<proteinExistence type="inferred from homology"/>
<evidence type="ECO:0000256" key="4">
    <source>
        <dbReference type="ARBA" id="ARBA00022512"/>
    </source>
</evidence>
<name>S8CPM0_9LAMI</name>
<dbReference type="Pfam" id="PF03283">
    <property type="entry name" value="PAE"/>
    <property type="match status" value="1"/>
</dbReference>
<dbReference type="OrthoDB" id="1302326at2759"/>
<sequence>CLFPEYVIVNMKTPVFLLESEFDQFQLRFRYDQYDPNFSECTFNLSMCTKYQLRVMTDYRNEMIKTLRRVSRKCPSLGMFVHSCIRHGHLYENAGWHLSMKLANKTIQEAVGDWYFDRSLYRYIDTRHAVPLTLECNKI</sequence>
<keyword evidence="4 6" id="KW-0134">Cell wall</keyword>
<feature type="non-terminal residue" evidence="7">
    <location>
        <position position="1"/>
    </location>
</feature>
<evidence type="ECO:0000313" key="8">
    <source>
        <dbReference type="Proteomes" id="UP000015453"/>
    </source>
</evidence>
<comment type="subcellular location">
    <subcellularLocation>
        <location evidence="2 6">Secreted</location>
        <location evidence="2 6">Cell wall</location>
    </subcellularLocation>
</comment>
<evidence type="ECO:0000256" key="1">
    <source>
        <dbReference type="ARBA" id="ARBA00003534"/>
    </source>
</evidence>
<evidence type="ECO:0000256" key="2">
    <source>
        <dbReference type="ARBA" id="ARBA00004191"/>
    </source>
</evidence>
<keyword evidence="6" id="KW-0964">Secreted</keyword>
<reference evidence="7 8" key="1">
    <citation type="journal article" date="2013" name="BMC Genomics">
        <title>The miniature genome of a carnivorous plant Genlisea aurea contains a low number of genes and short non-coding sequences.</title>
        <authorList>
            <person name="Leushkin E.V."/>
            <person name="Sutormin R.A."/>
            <person name="Nabieva E.R."/>
            <person name="Penin A.A."/>
            <person name="Kondrashov A.S."/>
            <person name="Logacheva M.D."/>
        </authorList>
    </citation>
    <scope>NUCLEOTIDE SEQUENCE [LARGE SCALE GENOMIC DNA]</scope>
</reference>
<dbReference type="GO" id="GO:0009505">
    <property type="term" value="C:plant-type cell wall"/>
    <property type="evidence" value="ECO:0007669"/>
    <property type="project" value="TreeGrafter"/>
</dbReference>
<dbReference type="GO" id="GO:0071555">
    <property type="term" value="P:cell wall organization"/>
    <property type="evidence" value="ECO:0007669"/>
    <property type="project" value="UniProtKB-KW"/>
</dbReference>
<dbReference type="GO" id="GO:0052793">
    <property type="term" value="F:pectin acetylesterase activity"/>
    <property type="evidence" value="ECO:0007669"/>
    <property type="project" value="TreeGrafter"/>
</dbReference>
<dbReference type="InterPro" id="IPR004963">
    <property type="entry name" value="PAE/NOTUM"/>
</dbReference>
<evidence type="ECO:0000256" key="6">
    <source>
        <dbReference type="RuleBase" id="RU363114"/>
    </source>
</evidence>
<dbReference type="AlphaFoldDB" id="S8CPM0"/>
<protein>
    <recommendedName>
        <fullName evidence="6">Pectin acetylesterase</fullName>
        <ecNumber evidence="6">3.1.1.-</ecNumber>
    </recommendedName>
</protein>
<dbReference type="EC" id="3.1.1.-" evidence="6"/>